<dbReference type="PROSITE" id="PS50181">
    <property type="entry name" value="FBOX"/>
    <property type="match status" value="1"/>
</dbReference>
<evidence type="ECO:0000313" key="7">
    <source>
        <dbReference type="Proteomes" id="UP000008144"/>
    </source>
</evidence>
<feature type="domain" description="F-box" evidence="5">
    <location>
        <begin position="1"/>
        <end position="43"/>
    </location>
</feature>
<dbReference type="Proteomes" id="UP000008144">
    <property type="component" value="Chromosome 3"/>
</dbReference>
<dbReference type="Pfam" id="PF12937">
    <property type="entry name" value="F-box-like"/>
    <property type="match status" value="1"/>
</dbReference>
<keyword evidence="1" id="KW-0833">Ubl conjugation pathway</keyword>
<evidence type="ECO:0000256" key="2">
    <source>
        <dbReference type="ARBA" id="ARBA00062469"/>
    </source>
</evidence>
<organism evidence="6 7">
    <name type="scientific">Ciona intestinalis</name>
    <name type="common">Transparent sea squirt</name>
    <name type="synonym">Ascidia intestinalis</name>
    <dbReference type="NCBI Taxonomy" id="7719"/>
    <lineage>
        <taxon>Eukaryota</taxon>
        <taxon>Metazoa</taxon>
        <taxon>Chordata</taxon>
        <taxon>Tunicata</taxon>
        <taxon>Ascidiacea</taxon>
        <taxon>Phlebobranchia</taxon>
        <taxon>Cionidae</taxon>
        <taxon>Ciona</taxon>
    </lineage>
</organism>
<dbReference type="PANTHER" id="PTHR20933:SF3">
    <property type="entry name" value="F-BOX ONLY PROTEIN 33"/>
    <property type="match status" value="1"/>
</dbReference>
<dbReference type="OMA" id="FHFRFYG"/>
<dbReference type="InterPro" id="IPR036047">
    <property type="entry name" value="F-box-like_dom_sf"/>
</dbReference>
<dbReference type="FunFam" id="1.20.1280.50:FF:000005">
    <property type="entry name" value="F-box/LRR-repeat protein 3 isoform X1"/>
    <property type="match status" value="1"/>
</dbReference>
<dbReference type="Gene3D" id="3.80.10.10">
    <property type="entry name" value="Ribonuclease Inhibitor"/>
    <property type="match status" value="1"/>
</dbReference>
<evidence type="ECO:0000259" key="5">
    <source>
        <dbReference type="PROSITE" id="PS50181"/>
    </source>
</evidence>
<reference evidence="6" key="4">
    <citation type="submission" date="2025-09" db="UniProtKB">
        <authorList>
            <consortium name="Ensembl"/>
        </authorList>
    </citation>
    <scope>IDENTIFICATION</scope>
</reference>
<sequence length="351" mass="40296">SSLPQHILVEVYSYLPMNDRLNTSLVCKWWSDCFHHPALWSRFLFKFDTDVDSEGLAVTAIEKYCNELKEVEIFLNQRQKISRDRACYVMDELTALEKKRLQKFTLNFTGLNPLCFNGSVILDKLKKLFSRKPSLSCIDLNQCNIAFDNDLLSIIALQHQFLRIVRLQNSCLIDNVTPEGVLKLVKSCPLLTELHTFYHCVNAGVLEAFCAEDRSAIKRISLLCNRSDKYNEMIPREAWHRFSLTLPGAEVTVRFHHSMPHHIIIPLLCEGIPLVSLHLKVYGWLTDELVHIGVTFSSSLKYLSFHTSMDIRRKAPPGLDIALLDLVSRCSKLEALHCYCTLSDEVIDKIK</sequence>
<dbReference type="InterPro" id="IPR032675">
    <property type="entry name" value="LRR_dom_sf"/>
</dbReference>
<evidence type="ECO:0000256" key="4">
    <source>
        <dbReference type="ARBA" id="ARBA00077971"/>
    </source>
</evidence>
<dbReference type="GO" id="GO:0005634">
    <property type="term" value="C:nucleus"/>
    <property type="evidence" value="ECO:0000318"/>
    <property type="project" value="GO_Central"/>
</dbReference>
<dbReference type="HOGENOM" id="CLU_062031_0_0_1"/>
<dbReference type="EMBL" id="EAAA01001615">
    <property type="status" value="NOT_ANNOTATED_CDS"/>
    <property type="molecule type" value="Genomic_DNA"/>
</dbReference>
<accession>H2XKE5</accession>
<dbReference type="GeneTree" id="ENSGT00420000029943"/>
<dbReference type="InterPro" id="IPR001810">
    <property type="entry name" value="F-box_dom"/>
</dbReference>
<reference evidence="7" key="1">
    <citation type="journal article" date="2002" name="Science">
        <title>The draft genome of Ciona intestinalis: insights into chordate and vertebrate origins.</title>
        <authorList>
            <person name="Dehal P."/>
            <person name="Satou Y."/>
            <person name="Campbell R.K."/>
            <person name="Chapman J."/>
            <person name="Degnan B."/>
            <person name="De Tomaso A."/>
            <person name="Davidson B."/>
            <person name="Di Gregorio A."/>
            <person name="Gelpke M."/>
            <person name="Goodstein D.M."/>
            <person name="Harafuji N."/>
            <person name="Hastings K.E."/>
            <person name="Ho I."/>
            <person name="Hotta K."/>
            <person name="Huang W."/>
            <person name="Kawashima T."/>
            <person name="Lemaire P."/>
            <person name="Martinez D."/>
            <person name="Meinertzhagen I.A."/>
            <person name="Necula S."/>
            <person name="Nonaka M."/>
            <person name="Putnam N."/>
            <person name="Rash S."/>
            <person name="Saiga H."/>
            <person name="Satake M."/>
            <person name="Terry A."/>
            <person name="Yamada L."/>
            <person name="Wang H.G."/>
            <person name="Awazu S."/>
            <person name="Azumi K."/>
            <person name="Boore J."/>
            <person name="Branno M."/>
            <person name="Chin-Bow S."/>
            <person name="DeSantis R."/>
            <person name="Doyle S."/>
            <person name="Francino P."/>
            <person name="Keys D.N."/>
            <person name="Haga S."/>
            <person name="Hayashi H."/>
            <person name="Hino K."/>
            <person name="Imai K.S."/>
            <person name="Inaba K."/>
            <person name="Kano S."/>
            <person name="Kobayashi K."/>
            <person name="Kobayashi M."/>
            <person name="Lee B.I."/>
            <person name="Makabe K.W."/>
            <person name="Manohar C."/>
            <person name="Matassi G."/>
            <person name="Medina M."/>
            <person name="Mochizuki Y."/>
            <person name="Mount S."/>
            <person name="Morishita T."/>
            <person name="Miura S."/>
            <person name="Nakayama A."/>
            <person name="Nishizaka S."/>
            <person name="Nomoto H."/>
            <person name="Ohta F."/>
            <person name="Oishi K."/>
            <person name="Rigoutsos I."/>
            <person name="Sano M."/>
            <person name="Sasaki A."/>
            <person name="Sasakura Y."/>
            <person name="Shoguchi E."/>
            <person name="Shin-i T."/>
            <person name="Spagnuolo A."/>
            <person name="Stainier D."/>
            <person name="Suzuki M.M."/>
            <person name="Tassy O."/>
            <person name="Takatori N."/>
            <person name="Tokuoka M."/>
            <person name="Yagi K."/>
            <person name="Yoshizaki F."/>
            <person name="Wada S."/>
            <person name="Zhang C."/>
            <person name="Hyatt P.D."/>
            <person name="Larimer F."/>
            <person name="Detter C."/>
            <person name="Doggett N."/>
            <person name="Glavina T."/>
            <person name="Hawkins T."/>
            <person name="Richardson P."/>
            <person name="Lucas S."/>
            <person name="Kohara Y."/>
            <person name="Levine M."/>
            <person name="Satoh N."/>
            <person name="Rokhsar D.S."/>
        </authorList>
    </citation>
    <scope>NUCLEOTIDE SEQUENCE [LARGE SCALE GENOMIC DNA]</scope>
</reference>
<name>H2XKE5_CIOIN</name>
<comment type="subunit">
    <text evidence="2">Directly interacts with SKP1 and CUL1.</text>
</comment>
<reference evidence="6" key="2">
    <citation type="journal article" date="2008" name="Genome Biol.">
        <title>Improved genome assembly and evidence-based global gene model set for the chordate Ciona intestinalis: new insight into intron and operon populations.</title>
        <authorList>
            <person name="Satou Y."/>
            <person name="Mineta K."/>
            <person name="Ogasawara M."/>
            <person name="Sasakura Y."/>
            <person name="Shoguchi E."/>
            <person name="Ueno K."/>
            <person name="Yamada L."/>
            <person name="Matsumoto J."/>
            <person name="Wasserscheid J."/>
            <person name="Dewar K."/>
            <person name="Wiley G.B."/>
            <person name="Macmil S.L."/>
            <person name="Roe B.A."/>
            <person name="Zeller R.W."/>
            <person name="Hastings K.E."/>
            <person name="Lemaire P."/>
            <person name="Lindquist E."/>
            <person name="Endo T."/>
            <person name="Hotta K."/>
            <person name="Inaba K."/>
        </authorList>
    </citation>
    <scope>NUCLEOTIDE SEQUENCE [LARGE SCALE GENOMIC DNA]</scope>
    <source>
        <strain evidence="6">wild type</strain>
    </source>
</reference>
<dbReference type="AlphaFoldDB" id="H2XKE5"/>
<dbReference type="FunFam" id="3.80.10.10:FF:000260">
    <property type="entry name" value="F-box/LRR-repeat protein 8"/>
    <property type="match status" value="1"/>
</dbReference>
<proteinExistence type="predicted"/>
<evidence type="ECO:0000313" key="6">
    <source>
        <dbReference type="Ensembl" id="ENSCINP00000030127.1"/>
    </source>
</evidence>
<dbReference type="Ensembl" id="ENSCINT00000032828.1">
    <property type="protein sequence ID" value="ENSCINP00000030127.1"/>
    <property type="gene ID" value="ENSCING00000019895.1"/>
</dbReference>
<dbReference type="SUPFAM" id="SSF81383">
    <property type="entry name" value="F-box domain"/>
    <property type="match status" value="1"/>
</dbReference>
<dbReference type="SMART" id="SM00256">
    <property type="entry name" value="FBOX"/>
    <property type="match status" value="1"/>
</dbReference>
<evidence type="ECO:0000256" key="3">
    <source>
        <dbReference type="ARBA" id="ARBA00070268"/>
    </source>
</evidence>
<dbReference type="GO" id="GO:0005829">
    <property type="term" value="C:cytosol"/>
    <property type="evidence" value="ECO:0000318"/>
    <property type="project" value="GO_Central"/>
</dbReference>
<dbReference type="Gene3D" id="1.20.1280.50">
    <property type="match status" value="1"/>
</dbReference>
<dbReference type="STRING" id="7719.ENSCINP00000030127"/>
<evidence type="ECO:0000256" key="1">
    <source>
        <dbReference type="ARBA" id="ARBA00022786"/>
    </source>
</evidence>
<dbReference type="InParanoid" id="H2XKE5"/>
<keyword evidence="7" id="KW-1185">Reference proteome</keyword>
<protein>
    <recommendedName>
        <fullName evidence="3">F-box/LRR-repeat protein 8</fullName>
    </recommendedName>
    <alternativeName>
        <fullName evidence="4">F-box and leucine-rich repeat protein 8</fullName>
    </alternativeName>
</protein>
<reference evidence="6" key="3">
    <citation type="submission" date="2025-08" db="UniProtKB">
        <authorList>
            <consortium name="Ensembl"/>
        </authorList>
    </citation>
    <scope>IDENTIFICATION</scope>
</reference>
<dbReference type="PANTHER" id="PTHR20933">
    <property type="entry name" value="F-BOX ONLY PROTEIN 33"/>
    <property type="match status" value="1"/>
</dbReference>